<evidence type="ECO:0000313" key="3">
    <source>
        <dbReference type="Proteomes" id="UP000053820"/>
    </source>
</evidence>
<feature type="signal peptide" evidence="1">
    <location>
        <begin position="1"/>
        <end position="24"/>
    </location>
</feature>
<evidence type="ECO:0000313" key="2">
    <source>
        <dbReference type="EMBL" id="KIJ59920.1"/>
    </source>
</evidence>
<dbReference type="Proteomes" id="UP000053820">
    <property type="component" value="Unassembled WGS sequence"/>
</dbReference>
<gene>
    <name evidence="2" type="ORF">HYDPIDRAFT_190248</name>
</gene>
<keyword evidence="3" id="KW-1185">Reference proteome</keyword>
<name>A0A0C9VQC5_9AGAM</name>
<organism evidence="2 3">
    <name type="scientific">Hydnomerulius pinastri MD-312</name>
    <dbReference type="NCBI Taxonomy" id="994086"/>
    <lineage>
        <taxon>Eukaryota</taxon>
        <taxon>Fungi</taxon>
        <taxon>Dikarya</taxon>
        <taxon>Basidiomycota</taxon>
        <taxon>Agaricomycotina</taxon>
        <taxon>Agaricomycetes</taxon>
        <taxon>Agaricomycetidae</taxon>
        <taxon>Boletales</taxon>
        <taxon>Boletales incertae sedis</taxon>
        <taxon>Leucogyrophana</taxon>
    </lineage>
</organism>
<feature type="chain" id="PRO_5002204774" description="Chitin-binding type-2 domain-containing protein" evidence="1">
    <location>
        <begin position="25"/>
        <end position="132"/>
    </location>
</feature>
<dbReference type="AlphaFoldDB" id="A0A0C9VQC5"/>
<protein>
    <recommendedName>
        <fullName evidence="4">Chitin-binding type-2 domain-containing protein</fullName>
    </recommendedName>
</protein>
<dbReference type="HOGENOM" id="CLU_1887132_0_0_1"/>
<sequence>MFRSAISAIVLVSSLLGLSMTAGATCLACSNCIYDPLPNDQGNACLNYWTCSGDTITCYYPSVEYPGTFTACEYTETATSEFTLTSTSPAVCDGSYIGDNSKCEPSNNPWNVPAGVCTASEAYVGEYNSALL</sequence>
<keyword evidence="1" id="KW-0732">Signal</keyword>
<reference evidence="2 3" key="1">
    <citation type="submission" date="2014-04" db="EMBL/GenBank/DDBJ databases">
        <title>Evolutionary Origins and Diversification of the Mycorrhizal Mutualists.</title>
        <authorList>
            <consortium name="DOE Joint Genome Institute"/>
            <consortium name="Mycorrhizal Genomics Consortium"/>
            <person name="Kohler A."/>
            <person name="Kuo A."/>
            <person name="Nagy L.G."/>
            <person name="Floudas D."/>
            <person name="Copeland A."/>
            <person name="Barry K.W."/>
            <person name="Cichocki N."/>
            <person name="Veneault-Fourrey C."/>
            <person name="LaButti K."/>
            <person name="Lindquist E.A."/>
            <person name="Lipzen A."/>
            <person name="Lundell T."/>
            <person name="Morin E."/>
            <person name="Murat C."/>
            <person name="Riley R."/>
            <person name="Ohm R."/>
            <person name="Sun H."/>
            <person name="Tunlid A."/>
            <person name="Henrissat B."/>
            <person name="Grigoriev I.V."/>
            <person name="Hibbett D.S."/>
            <person name="Martin F."/>
        </authorList>
    </citation>
    <scope>NUCLEOTIDE SEQUENCE [LARGE SCALE GENOMIC DNA]</scope>
    <source>
        <strain evidence="2 3">MD-312</strain>
    </source>
</reference>
<dbReference type="OrthoDB" id="2638052at2759"/>
<dbReference type="EMBL" id="KN839878">
    <property type="protein sequence ID" value="KIJ59920.1"/>
    <property type="molecule type" value="Genomic_DNA"/>
</dbReference>
<evidence type="ECO:0000256" key="1">
    <source>
        <dbReference type="SAM" id="SignalP"/>
    </source>
</evidence>
<accession>A0A0C9VQC5</accession>
<evidence type="ECO:0008006" key="4">
    <source>
        <dbReference type="Google" id="ProtNLM"/>
    </source>
</evidence>
<proteinExistence type="predicted"/>